<feature type="chain" id="PRO_5040733638" evidence="9">
    <location>
        <begin position="27"/>
        <end position="384"/>
    </location>
</feature>
<gene>
    <name evidence="10" type="ORF">KK488_10050</name>
</gene>
<evidence type="ECO:0000256" key="7">
    <source>
        <dbReference type="ARBA" id="ARBA00023002"/>
    </source>
</evidence>
<sequence>MTLAAARVLSSLTILALMTASSAVRAQEGETSEVSKMEPPKPEWVFVRGGFGSEGTSIYDTKTGKMKGMVNTSASSDMALDPTGKFYYVSETIWTKGNRGTRQDMVAVYDAIDLKLQADINIPDRLLVGERKQNFIISDDGKWGFVYNMSPASSVNVVDLTKRKFVKAIELPGCAALMPNPAVGFSALCSDGSLATVTVGGAKPVITHSAPFFSATGDPIFENFQYDKAKQQTVMMSYTGLIYTATLGATPTVAQPYSIQAAAGYAAADTKPLAVDWYPGGRQPMALHRPSGELYVLMHMGEYWSHKAAGEEIWVLDTTSRKVVRRFPLKIPAAHIEVTQGAEPMIFLNEEEGGNGIILDGKTGKEEHKIERAGGGMAYTMPAS</sequence>
<dbReference type="EMBL" id="JAHGAW010000006">
    <property type="protein sequence ID" value="MBT2187285.1"/>
    <property type="molecule type" value="Genomic_DNA"/>
</dbReference>
<organism evidence="10 11">
    <name type="scientific">Sphingobium nicotianae</name>
    <dbReference type="NCBI Taxonomy" id="2782607"/>
    <lineage>
        <taxon>Bacteria</taxon>
        <taxon>Pseudomonadati</taxon>
        <taxon>Pseudomonadota</taxon>
        <taxon>Alphaproteobacteria</taxon>
        <taxon>Sphingomonadales</taxon>
        <taxon>Sphingomonadaceae</taxon>
        <taxon>Sphingobium</taxon>
    </lineage>
</organism>
<reference evidence="10" key="1">
    <citation type="submission" date="2021-05" db="EMBL/GenBank/DDBJ databases">
        <title>Genome of Sphingobium sp. strain.</title>
        <authorList>
            <person name="Fan R."/>
        </authorList>
    </citation>
    <scope>NUCLEOTIDE SEQUENCE</scope>
    <source>
        <strain evidence="10">H33</strain>
    </source>
</reference>
<comment type="subcellular location">
    <subcellularLocation>
        <location evidence="1">Periplasm</location>
    </subcellularLocation>
</comment>
<dbReference type="PANTHER" id="PTHR47197">
    <property type="entry name" value="PROTEIN NIRF"/>
    <property type="match status" value="1"/>
</dbReference>
<evidence type="ECO:0000313" key="10">
    <source>
        <dbReference type="EMBL" id="MBT2187285.1"/>
    </source>
</evidence>
<dbReference type="Pfam" id="PF06433">
    <property type="entry name" value="Me-amine-dh_H"/>
    <property type="match status" value="1"/>
</dbReference>
<dbReference type="InterPro" id="IPR015943">
    <property type="entry name" value="WD40/YVTN_repeat-like_dom_sf"/>
</dbReference>
<keyword evidence="3" id="KW-0813">Transport</keyword>
<dbReference type="PANTHER" id="PTHR47197:SF3">
    <property type="entry name" value="DIHYDRO-HEME D1 DEHYDROGENASE"/>
    <property type="match status" value="1"/>
</dbReference>
<evidence type="ECO:0000256" key="8">
    <source>
        <dbReference type="PIRSR" id="PIRSR609451-50"/>
    </source>
</evidence>
<evidence type="ECO:0000256" key="3">
    <source>
        <dbReference type="ARBA" id="ARBA00022448"/>
    </source>
</evidence>
<accession>A0A9X1DC07</accession>
<keyword evidence="7" id="KW-0560">Oxidoreductase</keyword>
<dbReference type="InterPro" id="IPR051200">
    <property type="entry name" value="Host-pathogen_enzymatic-act"/>
</dbReference>
<dbReference type="Gene3D" id="2.130.10.10">
    <property type="entry name" value="YVTN repeat-like/Quinoprotein amine dehydrogenase"/>
    <property type="match status" value="1"/>
</dbReference>
<evidence type="ECO:0000313" key="11">
    <source>
        <dbReference type="Proteomes" id="UP001138757"/>
    </source>
</evidence>
<dbReference type="AlphaFoldDB" id="A0A9X1DC07"/>
<feature type="disulfide bond" evidence="8">
    <location>
        <begin position="174"/>
        <end position="189"/>
    </location>
</feature>
<feature type="signal peptide" evidence="9">
    <location>
        <begin position="1"/>
        <end position="26"/>
    </location>
</feature>
<keyword evidence="11" id="KW-1185">Reference proteome</keyword>
<keyword evidence="8" id="KW-1015">Disulfide bond</keyword>
<dbReference type="Proteomes" id="UP001138757">
    <property type="component" value="Unassembled WGS sequence"/>
</dbReference>
<comment type="similarity">
    <text evidence="2">Belongs to the aromatic amine dehydrogenase heavy chain family.</text>
</comment>
<evidence type="ECO:0000256" key="9">
    <source>
        <dbReference type="SAM" id="SignalP"/>
    </source>
</evidence>
<dbReference type="GO" id="GO:0030058">
    <property type="term" value="F:aliphatic amine dehydrogenase activity"/>
    <property type="evidence" value="ECO:0007669"/>
    <property type="project" value="InterPro"/>
</dbReference>
<name>A0A9X1DC07_9SPHN</name>
<dbReference type="SUPFAM" id="SSF50969">
    <property type="entry name" value="YVTN repeat-like/Quinoprotein amine dehydrogenase"/>
    <property type="match status" value="1"/>
</dbReference>
<dbReference type="RefSeq" id="WP_214623105.1">
    <property type="nucleotide sequence ID" value="NZ_JAHGAW010000006.1"/>
</dbReference>
<evidence type="ECO:0000256" key="4">
    <source>
        <dbReference type="ARBA" id="ARBA00022729"/>
    </source>
</evidence>
<dbReference type="InterPro" id="IPR011044">
    <property type="entry name" value="Quino_amine_DH_bsu"/>
</dbReference>
<comment type="caution">
    <text evidence="10">The sequence shown here is derived from an EMBL/GenBank/DDBJ whole genome shotgun (WGS) entry which is preliminary data.</text>
</comment>
<keyword evidence="5" id="KW-0574">Periplasm</keyword>
<evidence type="ECO:0000256" key="6">
    <source>
        <dbReference type="ARBA" id="ARBA00022982"/>
    </source>
</evidence>
<dbReference type="InterPro" id="IPR009451">
    <property type="entry name" value="Metamine_DH_Hvc"/>
</dbReference>
<keyword evidence="4 9" id="KW-0732">Signal</keyword>
<evidence type="ECO:0000256" key="2">
    <source>
        <dbReference type="ARBA" id="ARBA00010548"/>
    </source>
</evidence>
<evidence type="ECO:0000256" key="1">
    <source>
        <dbReference type="ARBA" id="ARBA00004418"/>
    </source>
</evidence>
<dbReference type="GO" id="GO:0042597">
    <property type="term" value="C:periplasmic space"/>
    <property type="evidence" value="ECO:0007669"/>
    <property type="project" value="UniProtKB-SubCell"/>
</dbReference>
<protein>
    <submittedName>
        <fullName evidence="10">Methylamine dehydrogenase</fullName>
    </submittedName>
</protein>
<evidence type="ECO:0000256" key="5">
    <source>
        <dbReference type="ARBA" id="ARBA00022764"/>
    </source>
</evidence>
<keyword evidence="6" id="KW-0249">Electron transport</keyword>
<proteinExistence type="inferred from homology"/>